<evidence type="ECO:0000256" key="2">
    <source>
        <dbReference type="ARBA" id="ARBA00022692"/>
    </source>
</evidence>
<gene>
    <name evidence="6" type="ORF">HOLleu_05940</name>
</gene>
<dbReference type="Gene3D" id="1.20.1070.10">
    <property type="entry name" value="Rhodopsin 7-helix transmembrane proteins"/>
    <property type="match status" value="1"/>
</dbReference>
<keyword evidence="2 5" id="KW-0812">Transmembrane</keyword>
<comment type="subcellular location">
    <subcellularLocation>
        <location evidence="1">Membrane</location>
        <topology evidence="1">Multi-pass membrane protein</topology>
    </subcellularLocation>
</comment>
<dbReference type="InterPro" id="IPR000832">
    <property type="entry name" value="GPCR_2_secretin-like"/>
</dbReference>
<keyword evidence="3 5" id="KW-1133">Transmembrane helix</keyword>
<dbReference type="PANTHER" id="PTHR12011">
    <property type="entry name" value="ADHESION G-PROTEIN COUPLED RECEPTOR"/>
    <property type="match status" value="1"/>
</dbReference>
<accession>A0A9Q1CKM8</accession>
<protein>
    <submittedName>
        <fullName evidence="6">Adhesion G protein-coupled receptor L1</fullName>
    </submittedName>
</protein>
<name>A0A9Q1CKM8_HOLLE</name>
<dbReference type="EMBL" id="JAIZAY010000002">
    <property type="protein sequence ID" value="KAJ8047051.1"/>
    <property type="molecule type" value="Genomic_DNA"/>
</dbReference>
<dbReference type="OrthoDB" id="1100386at2759"/>
<organism evidence="6 7">
    <name type="scientific">Holothuria leucospilota</name>
    <name type="common">Black long sea cucumber</name>
    <name type="synonym">Mertensiothuria leucospilota</name>
    <dbReference type="NCBI Taxonomy" id="206669"/>
    <lineage>
        <taxon>Eukaryota</taxon>
        <taxon>Metazoa</taxon>
        <taxon>Echinodermata</taxon>
        <taxon>Eleutherozoa</taxon>
        <taxon>Echinozoa</taxon>
        <taxon>Holothuroidea</taxon>
        <taxon>Aspidochirotacea</taxon>
        <taxon>Aspidochirotida</taxon>
        <taxon>Holothuriidae</taxon>
        <taxon>Holothuria</taxon>
    </lineage>
</organism>
<evidence type="ECO:0000256" key="3">
    <source>
        <dbReference type="ARBA" id="ARBA00022989"/>
    </source>
</evidence>
<proteinExistence type="predicted"/>
<dbReference type="Proteomes" id="UP001152320">
    <property type="component" value="Chromosome 2"/>
</dbReference>
<evidence type="ECO:0000256" key="5">
    <source>
        <dbReference type="SAM" id="Phobius"/>
    </source>
</evidence>
<keyword evidence="7" id="KW-1185">Reference proteome</keyword>
<evidence type="ECO:0000256" key="4">
    <source>
        <dbReference type="ARBA" id="ARBA00023136"/>
    </source>
</evidence>
<sequence>MVIVIISAASKYEGYGTEKVCWLSTEHGLIWAFLAPVAFIIFVSRLLPSTLLFFFIYCHCSFTRNLLSGEVFLRCISC</sequence>
<dbReference type="PANTHER" id="PTHR12011:SF471">
    <property type="entry name" value="G-PROTEIN COUPLED RECEPTORS FAMILY 2 PROFILE 2 DOMAIN-CONTAINING PROTEIN"/>
    <property type="match status" value="1"/>
</dbReference>
<reference evidence="6" key="1">
    <citation type="submission" date="2021-10" db="EMBL/GenBank/DDBJ databases">
        <title>Tropical sea cucumber genome reveals ecological adaptation and Cuvierian tubules defense mechanism.</title>
        <authorList>
            <person name="Chen T."/>
        </authorList>
    </citation>
    <scope>NUCLEOTIDE SEQUENCE</scope>
    <source>
        <strain evidence="6">Nanhai2018</strain>
        <tissue evidence="6">Muscle</tissue>
    </source>
</reference>
<keyword evidence="6" id="KW-0675">Receptor</keyword>
<dbReference type="GO" id="GO:0005886">
    <property type="term" value="C:plasma membrane"/>
    <property type="evidence" value="ECO:0007669"/>
    <property type="project" value="TreeGrafter"/>
</dbReference>
<dbReference type="GO" id="GO:0004930">
    <property type="term" value="F:G protein-coupled receptor activity"/>
    <property type="evidence" value="ECO:0007669"/>
    <property type="project" value="InterPro"/>
</dbReference>
<dbReference type="Pfam" id="PF00002">
    <property type="entry name" value="7tm_2"/>
    <property type="match status" value="1"/>
</dbReference>
<dbReference type="AlphaFoldDB" id="A0A9Q1CKM8"/>
<dbReference type="GO" id="GO:0007189">
    <property type="term" value="P:adenylate cyclase-activating G protein-coupled receptor signaling pathway"/>
    <property type="evidence" value="ECO:0007669"/>
    <property type="project" value="TreeGrafter"/>
</dbReference>
<comment type="caution">
    <text evidence="6">The sequence shown here is derived from an EMBL/GenBank/DDBJ whole genome shotgun (WGS) entry which is preliminary data.</text>
</comment>
<evidence type="ECO:0000313" key="7">
    <source>
        <dbReference type="Proteomes" id="UP001152320"/>
    </source>
</evidence>
<feature type="transmembrane region" description="Helical" evidence="5">
    <location>
        <begin position="29"/>
        <end position="57"/>
    </location>
</feature>
<evidence type="ECO:0000256" key="1">
    <source>
        <dbReference type="ARBA" id="ARBA00004141"/>
    </source>
</evidence>
<keyword evidence="4 5" id="KW-0472">Membrane</keyword>
<evidence type="ECO:0000313" key="6">
    <source>
        <dbReference type="EMBL" id="KAJ8047051.1"/>
    </source>
</evidence>